<reference evidence="2 3" key="1">
    <citation type="submission" date="2019-10" db="EMBL/GenBank/DDBJ databases">
        <authorList>
            <person name="Karimi E."/>
        </authorList>
    </citation>
    <scope>NUCLEOTIDE SEQUENCE [LARGE SCALE GENOMIC DNA]</scope>
    <source>
        <strain evidence="2">Maribacter sp. 151</strain>
    </source>
</reference>
<evidence type="ECO:0000313" key="2">
    <source>
        <dbReference type="EMBL" id="VXB26036.1"/>
    </source>
</evidence>
<protein>
    <submittedName>
        <fullName evidence="2">FAD-dependent oxidoreductase</fullName>
    </submittedName>
</protein>
<dbReference type="GO" id="GO:0005737">
    <property type="term" value="C:cytoplasm"/>
    <property type="evidence" value="ECO:0007669"/>
    <property type="project" value="TreeGrafter"/>
</dbReference>
<dbReference type="PANTHER" id="PTHR13847">
    <property type="entry name" value="SARCOSINE DEHYDROGENASE-RELATED"/>
    <property type="match status" value="1"/>
</dbReference>
<dbReference type="Proteomes" id="UP000430202">
    <property type="component" value="Unassembled WGS sequence"/>
</dbReference>
<accession>A0A653P8K7</accession>
<proteinExistence type="predicted"/>
<dbReference type="InterPro" id="IPR006076">
    <property type="entry name" value="FAD-dep_OxRdtase"/>
</dbReference>
<dbReference type="EMBL" id="CABWLR010000002">
    <property type="protein sequence ID" value="VXB26036.1"/>
    <property type="molecule type" value="Genomic_DNA"/>
</dbReference>
<name>A0A653P8K7_9FLAO</name>
<keyword evidence="3" id="KW-1185">Reference proteome</keyword>
<evidence type="ECO:0000259" key="1">
    <source>
        <dbReference type="Pfam" id="PF01266"/>
    </source>
</evidence>
<feature type="domain" description="FAD dependent oxidoreductase" evidence="1">
    <location>
        <begin position="3"/>
        <end position="325"/>
    </location>
</feature>
<dbReference type="Pfam" id="PF01266">
    <property type="entry name" value="DAO"/>
    <property type="match status" value="1"/>
</dbReference>
<dbReference type="SUPFAM" id="SSF54373">
    <property type="entry name" value="FAD-linked reductases, C-terminal domain"/>
    <property type="match status" value="1"/>
</dbReference>
<dbReference type="InterPro" id="IPR036188">
    <property type="entry name" value="FAD/NAD-bd_sf"/>
</dbReference>
<gene>
    <name evidence="2" type="ORF">MARI151_20154</name>
</gene>
<dbReference type="AlphaFoldDB" id="A0A653P8K7"/>
<organism evidence="2 3">
    <name type="scientific">Maribacter litoralis</name>
    <dbReference type="NCBI Taxonomy" id="2059726"/>
    <lineage>
        <taxon>Bacteria</taxon>
        <taxon>Pseudomonadati</taxon>
        <taxon>Bacteroidota</taxon>
        <taxon>Flavobacteriia</taxon>
        <taxon>Flavobacteriales</taxon>
        <taxon>Flavobacteriaceae</taxon>
        <taxon>Maribacter</taxon>
    </lineage>
</organism>
<dbReference type="RefSeq" id="WP_159302089.1">
    <property type="nucleotide sequence ID" value="NZ_LR733271.1"/>
</dbReference>
<evidence type="ECO:0000313" key="3">
    <source>
        <dbReference type="Proteomes" id="UP000430202"/>
    </source>
</evidence>
<dbReference type="SUPFAM" id="SSF51971">
    <property type="entry name" value="Nucleotide-binding domain"/>
    <property type="match status" value="1"/>
</dbReference>
<sequence length="347" mass="39897">MVDYIVVGLGLAGTAFCENLRRNNKTFVVFNDRSQTSSRVAGGLYNPVILKRFTLSWRADEQLPIATRFYSDLEELLDVRFDEKLSVFRKFASIEEQNLWFEAADKVKLKPYMDTSLTANENAALKAPFKFGKVLQTGKLNTNLLFDSYENWLRDNDKLMLDTFDYGEIQFEKDCITYQNIKAKHIVFTEGFGLMRNPYFNYLPMQGSKGEYIVIEAKELDESNIIKSSIFLIPLGNDLYKVGATYNRNQKDNITTEEAKNELVDKLKNLLDCSFTVVDHVAGMRPTVKDRRPLVGQHPKHKNLWVLNGFGSHGITIAPWAARSLYDYIESKIPLLPEMDITRFGEY</sequence>
<dbReference type="Gene3D" id="3.30.9.10">
    <property type="entry name" value="D-Amino Acid Oxidase, subunit A, domain 2"/>
    <property type="match status" value="1"/>
</dbReference>
<dbReference type="Gene3D" id="3.50.50.60">
    <property type="entry name" value="FAD/NAD(P)-binding domain"/>
    <property type="match status" value="1"/>
</dbReference>